<dbReference type="Pfam" id="PF03306">
    <property type="entry name" value="AAL_decarboxy"/>
    <property type="match status" value="1"/>
</dbReference>
<comment type="catalytic activity">
    <reaction evidence="1 9">
        <text>(2S)-2-acetolactate + H(+) = (R)-acetoin + CO2</text>
        <dbReference type="Rhea" id="RHEA:21580"/>
        <dbReference type="ChEBI" id="CHEBI:15378"/>
        <dbReference type="ChEBI" id="CHEBI:15686"/>
        <dbReference type="ChEBI" id="CHEBI:16526"/>
        <dbReference type="ChEBI" id="CHEBI:58476"/>
        <dbReference type="EC" id="4.1.1.5"/>
    </reaction>
</comment>
<evidence type="ECO:0000256" key="2">
    <source>
        <dbReference type="ARBA" id="ARBA00005170"/>
    </source>
</evidence>
<keyword evidence="11" id="KW-1185">Reference proteome</keyword>
<gene>
    <name evidence="10" type="primary">alsD</name>
    <name evidence="10" type="ORF">lacNasYZ03_18440</name>
</gene>
<keyword evidence="8 9" id="KW-0456">Lyase</keyword>
<evidence type="ECO:0000256" key="9">
    <source>
        <dbReference type="PIRNR" id="PIRNR001332"/>
    </source>
</evidence>
<keyword evidence="7 9" id="KW-0005">Acetoin biosynthesis</keyword>
<protein>
    <recommendedName>
        <fullName evidence="5 9">Alpha-acetolactate decarboxylase</fullName>
        <ecNumber evidence="4 9">4.1.1.5</ecNumber>
    </recommendedName>
</protein>
<keyword evidence="6 9" id="KW-0210">Decarboxylase</keyword>
<organism evidence="10 11">
    <name type="scientific">Lactobacillus nasalidis</name>
    <dbReference type="NCBI Taxonomy" id="2797258"/>
    <lineage>
        <taxon>Bacteria</taxon>
        <taxon>Bacillati</taxon>
        <taxon>Bacillota</taxon>
        <taxon>Bacilli</taxon>
        <taxon>Lactobacillales</taxon>
        <taxon>Lactobacillaceae</taxon>
        <taxon>Lactobacillus</taxon>
    </lineage>
</organism>
<dbReference type="PANTHER" id="PTHR35524:SF1">
    <property type="entry name" value="ALPHA-ACETOLACTATE DECARBOXYLASE"/>
    <property type="match status" value="1"/>
</dbReference>
<name>A0ABQ3W914_9LACO</name>
<evidence type="ECO:0000256" key="3">
    <source>
        <dbReference type="ARBA" id="ARBA00007106"/>
    </source>
</evidence>
<evidence type="ECO:0000256" key="1">
    <source>
        <dbReference type="ARBA" id="ARBA00001784"/>
    </source>
</evidence>
<dbReference type="CDD" id="cd17299">
    <property type="entry name" value="acetolactate_decarboxylase"/>
    <property type="match status" value="1"/>
</dbReference>
<evidence type="ECO:0000256" key="6">
    <source>
        <dbReference type="ARBA" id="ARBA00022793"/>
    </source>
</evidence>
<sequence>MSKETTIFQHGTLAMLVAGLFDGTMTVKDLLEHGDSGIGTCSGLDGEMVILNGRAYTIRRDGSVEELSPETTVPFACVHFDQPASGQKLSGLSLPELEAFLMKQGMTNIFYAVKLTGRFAKMKTRTVFKQEKPYPGLNEVADQQAVFEGKDTAGSLIGYYAPGLYQGIASSGFHLHYLSSDHALGGHVLDLALEEGELSLQSFADFRLHLPVENTDFMQQAFDLDRLSEQIQQAEH</sequence>
<dbReference type="PANTHER" id="PTHR35524">
    <property type="entry name" value="ALPHA-ACETOLACTATE DECARBOXYLASE"/>
    <property type="match status" value="1"/>
</dbReference>
<evidence type="ECO:0000256" key="5">
    <source>
        <dbReference type="ARBA" id="ARBA00020164"/>
    </source>
</evidence>
<evidence type="ECO:0000256" key="4">
    <source>
        <dbReference type="ARBA" id="ARBA00013204"/>
    </source>
</evidence>
<dbReference type="Gene3D" id="3.30.1330.80">
    <property type="entry name" value="Hypothetical protein, similar to alpha- acetolactate decarboxylase, domain 2"/>
    <property type="match status" value="2"/>
</dbReference>
<dbReference type="NCBIfam" id="TIGR01252">
    <property type="entry name" value="acetolac_decarb"/>
    <property type="match status" value="1"/>
</dbReference>
<dbReference type="Proteomes" id="UP000616547">
    <property type="component" value="Unassembled WGS sequence"/>
</dbReference>
<dbReference type="SUPFAM" id="SSF117856">
    <property type="entry name" value="AF0104/ALDC/Ptd012-like"/>
    <property type="match status" value="1"/>
</dbReference>
<evidence type="ECO:0000313" key="11">
    <source>
        <dbReference type="Proteomes" id="UP000616547"/>
    </source>
</evidence>
<dbReference type="PIRSF" id="PIRSF001332">
    <property type="entry name" value="Acetolac_decarb"/>
    <property type="match status" value="1"/>
</dbReference>
<proteinExistence type="inferred from homology"/>
<reference evidence="11" key="1">
    <citation type="submission" date="2021-01" db="EMBL/GenBank/DDBJ databases">
        <title>Draft genome sequence of Nasalis larvatus strain YZ03.</title>
        <authorList>
            <person name="Suzuki-Hashido N."/>
            <person name="Tsuchida S."/>
            <person name="Hayakawa T."/>
        </authorList>
    </citation>
    <scope>NUCLEOTIDE SEQUENCE [LARGE SCALE GENOMIC DNA]</scope>
    <source>
        <strain evidence="11">YZ03</strain>
    </source>
</reference>
<dbReference type="EMBL" id="BOCI01000503">
    <property type="protein sequence ID" value="GHW02157.1"/>
    <property type="molecule type" value="Genomic_DNA"/>
</dbReference>
<accession>A0ABQ3W914</accession>
<dbReference type="EC" id="4.1.1.5" evidence="4 9"/>
<evidence type="ECO:0000313" key="10">
    <source>
        <dbReference type="EMBL" id="GHW02157.1"/>
    </source>
</evidence>
<comment type="pathway">
    <text evidence="2 9">Polyol metabolism; (R,R)-butane-2,3-diol biosynthesis; (R,R)-butane-2,3-diol from pyruvate: step 2/3.</text>
</comment>
<dbReference type="RefSeq" id="WP_201330331.1">
    <property type="nucleotide sequence ID" value="NZ_BOCG01000184.1"/>
</dbReference>
<comment type="caution">
    <text evidence="10">The sequence shown here is derived from an EMBL/GenBank/DDBJ whole genome shotgun (WGS) entry which is preliminary data.</text>
</comment>
<evidence type="ECO:0000256" key="7">
    <source>
        <dbReference type="ARBA" id="ARBA00023061"/>
    </source>
</evidence>
<comment type="similarity">
    <text evidence="3 9">Belongs to the alpha-acetolactate decarboxylase family.</text>
</comment>
<evidence type="ECO:0000256" key="8">
    <source>
        <dbReference type="ARBA" id="ARBA00023239"/>
    </source>
</evidence>
<dbReference type="InterPro" id="IPR005128">
    <property type="entry name" value="Acetolactate_a_deCO2ase"/>
</dbReference>